<reference evidence="1 2" key="1">
    <citation type="submission" date="2020-08" db="EMBL/GenBank/DDBJ databases">
        <title>Genomic Encyclopedia of Type Strains, Phase IV (KMG-IV): sequencing the most valuable type-strain genomes for metagenomic binning, comparative biology and taxonomic classification.</title>
        <authorList>
            <person name="Goeker M."/>
        </authorList>
    </citation>
    <scope>NUCLEOTIDE SEQUENCE [LARGE SCALE GENOMIC DNA]</scope>
    <source>
        <strain evidence="1 2">DSM 4491</strain>
    </source>
</reference>
<organism evidence="1 2">
    <name type="scientific">Acetobacter lovaniensis</name>
    <dbReference type="NCBI Taxonomy" id="104100"/>
    <lineage>
        <taxon>Bacteria</taxon>
        <taxon>Pseudomonadati</taxon>
        <taxon>Pseudomonadota</taxon>
        <taxon>Alphaproteobacteria</taxon>
        <taxon>Acetobacterales</taxon>
        <taxon>Acetobacteraceae</taxon>
        <taxon>Acetobacter</taxon>
    </lineage>
</organism>
<accession>A0A841QG20</accession>
<dbReference type="PROSITE" id="PS51257">
    <property type="entry name" value="PROKAR_LIPOPROTEIN"/>
    <property type="match status" value="1"/>
</dbReference>
<proteinExistence type="predicted"/>
<dbReference type="RefSeq" id="WP_166114908.1">
    <property type="nucleotide sequence ID" value="NZ_BAABDB010000036.1"/>
</dbReference>
<evidence type="ECO:0000313" key="1">
    <source>
        <dbReference type="EMBL" id="MBB6457450.1"/>
    </source>
</evidence>
<dbReference type="EMBL" id="JACHIE010000008">
    <property type="protein sequence ID" value="MBB6457450.1"/>
    <property type="molecule type" value="Genomic_DNA"/>
</dbReference>
<gene>
    <name evidence="1" type="ORF">HNR55_002046</name>
</gene>
<protein>
    <submittedName>
        <fullName evidence="1">Pyruvate/oxaloacetate carboxyltransferase</fullName>
    </submittedName>
</protein>
<keyword evidence="1" id="KW-0670">Pyruvate</keyword>
<keyword evidence="1" id="KW-0808">Transferase</keyword>
<dbReference type="AlphaFoldDB" id="A0A841QG20"/>
<keyword evidence="2" id="KW-1185">Reference proteome</keyword>
<sequence>MKKKIAVFGLLLGLAACGETTQAKLTTAVYDTDASYKVLATPAADYVTGKFGTPNATVKADIKTASAAAIAALEPLNTAVENSATISSSDVATAQSDLAALQKAISAALSSVAASKEQ</sequence>
<comment type="caution">
    <text evidence="1">The sequence shown here is derived from an EMBL/GenBank/DDBJ whole genome shotgun (WGS) entry which is preliminary data.</text>
</comment>
<evidence type="ECO:0000313" key="2">
    <source>
        <dbReference type="Proteomes" id="UP000578000"/>
    </source>
</evidence>
<dbReference type="Proteomes" id="UP000578000">
    <property type="component" value="Unassembled WGS sequence"/>
</dbReference>
<name>A0A841QG20_9PROT</name>
<dbReference type="GO" id="GO:0016740">
    <property type="term" value="F:transferase activity"/>
    <property type="evidence" value="ECO:0007669"/>
    <property type="project" value="UniProtKB-KW"/>
</dbReference>